<evidence type="ECO:0000256" key="1">
    <source>
        <dbReference type="ARBA" id="ARBA00004123"/>
    </source>
</evidence>
<sequence length="108" mass="12672">MSRTITRTKTTTQTRTARDSQGETLYYVEYARSGRSSCRECRDKIPNAGLRLGEQAQVERNAWSWRHWDCVSDTLLRRVGGTATLRGLLQLEPQDRAMVERRYMYIKR</sequence>
<dbReference type="InterPro" id="IPR001510">
    <property type="entry name" value="Znf_PARP"/>
</dbReference>
<keyword evidence="5" id="KW-0539">Nucleus</keyword>
<evidence type="ECO:0000256" key="4">
    <source>
        <dbReference type="ARBA" id="ARBA00022833"/>
    </source>
</evidence>
<evidence type="ECO:0000313" key="8">
    <source>
        <dbReference type="Proteomes" id="UP000008141"/>
    </source>
</evidence>
<evidence type="ECO:0000256" key="2">
    <source>
        <dbReference type="ARBA" id="ARBA00022723"/>
    </source>
</evidence>
<evidence type="ECO:0000256" key="5">
    <source>
        <dbReference type="ARBA" id="ARBA00023242"/>
    </source>
</evidence>
<name>E1ZMP6_CHLVA</name>
<dbReference type="InParanoid" id="E1ZMP6"/>
<evidence type="ECO:0000256" key="3">
    <source>
        <dbReference type="ARBA" id="ARBA00022771"/>
    </source>
</evidence>
<dbReference type="Proteomes" id="UP000008141">
    <property type="component" value="Unassembled WGS sequence"/>
</dbReference>
<dbReference type="GO" id="GO:0005634">
    <property type="term" value="C:nucleus"/>
    <property type="evidence" value="ECO:0007669"/>
    <property type="project" value="UniProtKB-SubCell"/>
</dbReference>
<organism evidence="8">
    <name type="scientific">Chlorella variabilis</name>
    <name type="common">Green alga</name>
    <dbReference type="NCBI Taxonomy" id="554065"/>
    <lineage>
        <taxon>Eukaryota</taxon>
        <taxon>Viridiplantae</taxon>
        <taxon>Chlorophyta</taxon>
        <taxon>core chlorophytes</taxon>
        <taxon>Trebouxiophyceae</taxon>
        <taxon>Chlorellales</taxon>
        <taxon>Chlorellaceae</taxon>
        <taxon>Chlorella clade</taxon>
        <taxon>Chlorella</taxon>
    </lineage>
</organism>
<keyword evidence="4" id="KW-0862">Zinc</keyword>
<dbReference type="GO" id="GO:0008270">
    <property type="term" value="F:zinc ion binding"/>
    <property type="evidence" value="ECO:0007669"/>
    <property type="project" value="UniProtKB-KW"/>
</dbReference>
<dbReference type="Gene3D" id="3.30.1740.10">
    <property type="entry name" value="Zinc finger, PARP-type"/>
    <property type="match status" value="1"/>
</dbReference>
<evidence type="ECO:0000259" key="6">
    <source>
        <dbReference type="PROSITE" id="PS50064"/>
    </source>
</evidence>
<proteinExistence type="predicted"/>
<keyword evidence="3" id="KW-0863">Zinc-finger</keyword>
<comment type="subcellular location">
    <subcellularLocation>
        <location evidence="1">Nucleus</location>
    </subcellularLocation>
</comment>
<accession>E1ZMP6</accession>
<dbReference type="Pfam" id="PF00645">
    <property type="entry name" value="zf-PARP"/>
    <property type="match status" value="1"/>
</dbReference>
<dbReference type="OrthoDB" id="514291at2759"/>
<evidence type="ECO:0000313" key="7">
    <source>
        <dbReference type="EMBL" id="EFN52833.1"/>
    </source>
</evidence>
<dbReference type="SMART" id="SM01336">
    <property type="entry name" value="zf-PARP"/>
    <property type="match status" value="1"/>
</dbReference>
<dbReference type="GeneID" id="17352227"/>
<feature type="domain" description="PARP-type" evidence="6">
    <location>
        <begin position="26"/>
        <end position="107"/>
    </location>
</feature>
<gene>
    <name evidence="7" type="ORF">CHLNCDRAFT_138278</name>
</gene>
<dbReference type="GO" id="GO:0003677">
    <property type="term" value="F:DNA binding"/>
    <property type="evidence" value="ECO:0007669"/>
    <property type="project" value="InterPro"/>
</dbReference>
<dbReference type="EMBL" id="GL433854">
    <property type="protein sequence ID" value="EFN52833.1"/>
    <property type="molecule type" value="Genomic_DNA"/>
</dbReference>
<dbReference type="KEGG" id="cvr:CHLNCDRAFT_138278"/>
<dbReference type="RefSeq" id="XP_005844935.1">
    <property type="nucleotide sequence ID" value="XM_005844873.1"/>
</dbReference>
<dbReference type="InterPro" id="IPR036957">
    <property type="entry name" value="Znf_PARP_sf"/>
</dbReference>
<dbReference type="PROSITE" id="PS50064">
    <property type="entry name" value="ZF_PARP_2"/>
    <property type="match status" value="1"/>
</dbReference>
<keyword evidence="2" id="KW-0479">Metal-binding</keyword>
<reference evidence="7 8" key="1">
    <citation type="journal article" date="2010" name="Plant Cell">
        <title>The Chlorella variabilis NC64A genome reveals adaptation to photosymbiosis, coevolution with viruses, and cryptic sex.</title>
        <authorList>
            <person name="Blanc G."/>
            <person name="Duncan G."/>
            <person name="Agarkova I."/>
            <person name="Borodovsky M."/>
            <person name="Gurnon J."/>
            <person name="Kuo A."/>
            <person name="Lindquist E."/>
            <person name="Lucas S."/>
            <person name="Pangilinan J."/>
            <person name="Polle J."/>
            <person name="Salamov A."/>
            <person name="Terry A."/>
            <person name="Yamada T."/>
            <person name="Dunigan D.D."/>
            <person name="Grigoriev I.V."/>
            <person name="Claverie J.M."/>
            <person name="Van Etten J.L."/>
        </authorList>
    </citation>
    <scope>NUCLEOTIDE SEQUENCE [LARGE SCALE GENOMIC DNA]</scope>
    <source>
        <strain evidence="7 8">NC64A</strain>
    </source>
</reference>
<dbReference type="SUPFAM" id="SSF57716">
    <property type="entry name" value="Glucocorticoid receptor-like (DNA-binding domain)"/>
    <property type="match status" value="1"/>
</dbReference>
<protein>
    <recommendedName>
        <fullName evidence="6">PARP-type domain-containing protein</fullName>
    </recommendedName>
</protein>
<dbReference type="AlphaFoldDB" id="E1ZMP6"/>
<keyword evidence="8" id="KW-1185">Reference proteome</keyword>